<feature type="transmembrane region" description="Helical" evidence="1">
    <location>
        <begin position="76"/>
        <end position="96"/>
    </location>
</feature>
<sequence length="124" mass="14887">MDTFHTYNYITRLKLVSILLNKLCDGIFTVFHKKYGNVNFKYMLNKNFSFFDKLNLKKKYCNKVNYTLFFVIDKKVLTLIAIFVCKEFCVRFLSILKKEIKRKFKTDKEKGDLFKIILKPIDIS</sequence>
<keyword evidence="1" id="KW-1133">Transmembrane helix</keyword>
<evidence type="ECO:0000313" key="3">
    <source>
        <dbReference type="Proteomes" id="UP000276133"/>
    </source>
</evidence>
<gene>
    <name evidence="2" type="ORF">BpHYR1_046391</name>
</gene>
<protein>
    <submittedName>
        <fullName evidence="2">Uncharacterized protein</fullName>
    </submittedName>
</protein>
<accession>A0A3M7QFW6</accession>
<keyword evidence="1" id="KW-0812">Transmembrane</keyword>
<organism evidence="2 3">
    <name type="scientific">Brachionus plicatilis</name>
    <name type="common">Marine rotifer</name>
    <name type="synonym">Brachionus muelleri</name>
    <dbReference type="NCBI Taxonomy" id="10195"/>
    <lineage>
        <taxon>Eukaryota</taxon>
        <taxon>Metazoa</taxon>
        <taxon>Spiralia</taxon>
        <taxon>Gnathifera</taxon>
        <taxon>Rotifera</taxon>
        <taxon>Eurotatoria</taxon>
        <taxon>Monogononta</taxon>
        <taxon>Pseudotrocha</taxon>
        <taxon>Ploima</taxon>
        <taxon>Brachionidae</taxon>
        <taxon>Brachionus</taxon>
    </lineage>
</organism>
<reference evidence="2 3" key="1">
    <citation type="journal article" date="2018" name="Sci. Rep.">
        <title>Genomic signatures of local adaptation to the degree of environmental predictability in rotifers.</title>
        <authorList>
            <person name="Franch-Gras L."/>
            <person name="Hahn C."/>
            <person name="Garcia-Roger E.M."/>
            <person name="Carmona M.J."/>
            <person name="Serra M."/>
            <person name="Gomez A."/>
        </authorList>
    </citation>
    <scope>NUCLEOTIDE SEQUENCE [LARGE SCALE GENOMIC DNA]</scope>
    <source>
        <strain evidence="2">HYR1</strain>
    </source>
</reference>
<dbReference type="AlphaFoldDB" id="A0A3M7QFW6"/>
<dbReference type="Proteomes" id="UP000276133">
    <property type="component" value="Unassembled WGS sequence"/>
</dbReference>
<name>A0A3M7QFW6_BRAPC</name>
<dbReference type="EMBL" id="REGN01006288">
    <property type="protein sequence ID" value="RNA10143.1"/>
    <property type="molecule type" value="Genomic_DNA"/>
</dbReference>
<evidence type="ECO:0000256" key="1">
    <source>
        <dbReference type="SAM" id="Phobius"/>
    </source>
</evidence>
<comment type="caution">
    <text evidence="2">The sequence shown here is derived from an EMBL/GenBank/DDBJ whole genome shotgun (WGS) entry which is preliminary data.</text>
</comment>
<proteinExistence type="predicted"/>
<evidence type="ECO:0000313" key="2">
    <source>
        <dbReference type="EMBL" id="RNA10143.1"/>
    </source>
</evidence>
<keyword evidence="3" id="KW-1185">Reference proteome</keyword>
<keyword evidence="1" id="KW-0472">Membrane</keyword>